<dbReference type="Proteomes" id="UP000190867">
    <property type="component" value="Unassembled WGS sequence"/>
</dbReference>
<dbReference type="FunFam" id="3.40.50.1360:FF:000015">
    <property type="entry name" value="Hexose-6-phosphate dehydrogenase/glucose 1-dehydrogenase"/>
    <property type="match status" value="1"/>
</dbReference>
<dbReference type="InterPro" id="IPR006148">
    <property type="entry name" value="Glc/Gal-6P_isomerase"/>
</dbReference>
<comment type="pathway">
    <text evidence="3 8">Carbohydrate degradation; pentose phosphate pathway; D-ribulose 5-phosphate from D-glucose 6-phosphate (oxidative stage): step 2/3.</text>
</comment>
<dbReference type="SUPFAM" id="SSF100950">
    <property type="entry name" value="NagB/RpiA/CoA transferase-like"/>
    <property type="match status" value="1"/>
</dbReference>
<name>A0A1T0ATL9_9PAST</name>
<dbReference type="Pfam" id="PF01182">
    <property type="entry name" value="Glucosamine_iso"/>
    <property type="match status" value="1"/>
</dbReference>
<evidence type="ECO:0000256" key="4">
    <source>
        <dbReference type="ARBA" id="ARBA00010662"/>
    </source>
</evidence>
<comment type="catalytic activity">
    <reaction evidence="1 8">
        <text>6-phospho-D-glucono-1,5-lactone + H2O = 6-phospho-D-gluconate + H(+)</text>
        <dbReference type="Rhea" id="RHEA:12556"/>
        <dbReference type="ChEBI" id="CHEBI:15377"/>
        <dbReference type="ChEBI" id="CHEBI:15378"/>
        <dbReference type="ChEBI" id="CHEBI:57955"/>
        <dbReference type="ChEBI" id="CHEBI:58759"/>
        <dbReference type="EC" id="3.1.1.31"/>
    </reaction>
</comment>
<dbReference type="InterPro" id="IPR005900">
    <property type="entry name" value="6-phosphogluconolactonase_DevB"/>
</dbReference>
<gene>
    <name evidence="8" type="primary">pgl</name>
    <name evidence="10" type="ORF">B0187_03645</name>
</gene>
<keyword evidence="7 8" id="KW-0378">Hydrolase</keyword>
<protein>
    <recommendedName>
        <fullName evidence="6 8">6-phosphogluconolactonase</fullName>
        <shortName evidence="8">6PGL</shortName>
        <ecNumber evidence="5 8">3.1.1.31</ecNumber>
    </recommendedName>
</protein>
<evidence type="ECO:0000256" key="7">
    <source>
        <dbReference type="ARBA" id="ARBA00022801"/>
    </source>
</evidence>
<dbReference type="PANTHER" id="PTHR11054">
    <property type="entry name" value="6-PHOSPHOGLUCONOLACTONASE"/>
    <property type="match status" value="1"/>
</dbReference>
<dbReference type="AlphaFoldDB" id="A0A1T0ATL9"/>
<dbReference type="PANTHER" id="PTHR11054:SF0">
    <property type="entry name" value="6-PHOSPHOGLUCONOLACTONASE"/>
    <property type="match status" value="1"/>
</dbReference>
<evidence type="ECO:0000256" key="5">
    <source>
        <dbReference type="ARBA" id="ARBA00013198"/>
    </source>
</evidence>
<feature type="domain" description="Glucosamine/galactosamine-6-phosphate isomerase" evidence="9">
    <location>
        <begin position="7"/>
        <end position="222"/>
    </location>
</feature>
<dbReference type="EC" id="3.1.1.31" evidence="5 8"/>
<dbReference type="EMBL" id="MUYA01000004">
    <property type="protein sequence ID" value="OOR99911.1"/>
    <property type="molecule type" value="Genomic_DNA"/>
</dbReference>
<organism evidence="10 11">
    <name type="scientific">Haemophilus paracuniculus</name>
    <dbReference type="NCBI Taxonomy" id="734"/>
    <lineage>
        <taxon>Bacteria</taxon>
        <taxon>Pseudomonadati</taxon>
        <taxon>Pseudomonadota</taxon>
        <taxon>Gammaproteobacteria</taxon>
        <taxon>Pasteurellales</taxon>
        <taxon>Pasteurellaceae</taxon>
        <taxon>Haemophilus</taxon>
    </lineage>
</organism>
<dbReference type="STRING" id="734.B0187_03645"/>
<evidence type="ECO:0000256" key="3">
    <source>
        <dbReference type="ARBA" id="ARBA00004961"/>
    </source>
</evidence>
<evidence type="ECO:0000256" key="2">
    <source>
        <dbReference type="ARBA" id="ARBA00002681"/>
    </source>
</evidence>
<comment type="function">
    <text evidence="2 8">Hydrolysis of 6-phosphogluconolactone to 6-phosphogluconate.</text>
</comment>
<accession>A0A1T0ATL9</accession>
<reference evidence="10 11" key="1">
    <citation type="submission" date="2017-02" db="EMBL/GenBank/DDBJ databases">
        <title>Draft genome sequence of Haemophilus paracuniculus CCUG 43573 type strain.</title>
        <authorList>
            <person name="Engstrom-Jakobsson H."/>
            <person name="Salva-Serra F."/>
            <person name="Thorell K."/>
            <person name="Gonzales-Siles L."/>
            <person name="Karlsson R."/>
            <person name="Boulund F."/>
            <person name="Engstrand L."/>
            <person name="Kristiansson E."/>
            <person name="Moore E."/>
        </authorList>
    </citation>
    <scope>NUCLEOTIDE SEQUENCE [LARGE SCALE GENOMIC DNA]</scope>
    <source>
        <strain evidence="10 11">CCUG 43573</strain>
    </source>
</reference>
<keyword evidence="11" id="KW-1185">Reference proteome</keyword>
<dbReference type="CDD" id="cd01400">
    <property type="entry name" value="6PGL"/>
    <property type="match status" value="1"/>
</dbReference>
<evidence type="ECO:0000313" key="10">
    <source>
        <dbReference type="EMBL" id="OOR99911.1"/>
    </source>
</evidence>
<dbReference type="Gene3D" id="3.40.50.1360">
    <property type="match status" value="1"/>
</dbReference>
<dbReference type="GO" id="GO:0006098">
    <property type="term" value="P:pentose-phosphate shunt"/>
    <property type="evidence" value="ECO:0007669"/>
    <property type="project" value="UniProtKB-UniPathway"/>
</dbReference>
<dbReference type="InterPro" id="IPR039104">
    <property type="entry name" value="6PGL"/>
</dbReference>
<dbReference type="GO" id="GO:0005975">
    <property type="term" value="P:carbohydrate metabolic process"/>
    <property type="evidence" value="ECO:0007669"/>
    <property type="project" value="UniProtKB-UniRule"/>
</dbReference>
<dbReference type="GO" id="GO:0017057">
    <property type="term" value="F:6-phosphogluconolactonase activity"/>
    <property type="evidence" value="ECO:0007669"/>
    <property type="project" value="UniProtKB-UniRule"/>
</dbReference>
<evidence type="ECO:0000313" key="11">
    <source>
        <dbReference type="Proteomes" id="UP000190867"/>
    </source>
</evidence>
<dbReference type="OrthoDB" id="9810967at2"/>
<dbReference type="NCBIfam" id="TIGR01198">
    <property type="entry name" value="pgl"/>
    <property type="match status" value="1"/>
</dbReference>
<sequence>MNTTIFETAQAAVEQIAQQFLALSRENRPVHISLSGGSTPKLLFKTLAEAPFNQEIAWQNLHFWWGDERMVEPNDPESNYGEVQKLLFDKVQIPAENIHRIRGENEVAQELTRFSQELTACVPDLAFDWIILGMGTDGHTASLFPHQTDFDDPNPAVIAKHPESGQIRISKTATLLEKAKRITYLVTGESKAEILKEIKTTPADQLPYPAAKIQAKNGITEWYLDQEAGKLL</sequence>
<evidence type="ECO:0000259" key="9">
    <source>
        <dbReference type="Pfam" id="PF01182"/>
    </source>
</evidence>
<dbReference type="RefSeq" id="WP_078236500.1">
    <property type="nucleotide sequence ID" value="NZ_MUYA01000004.1"/>
</dbReference>
<evidence type="ECO:0000256" key="1">
    <source>
        <dbReference type="ARBA" id="ARBA00000832"/>
    </source>
</evidence>
<proteinExistence type="inferred from homology"/>
<evidence type="ECO:0000256" key="8">
    <source>
        <dbReference type="RuleBase" id="RU365095"/>
    </source>
</evidence>
<evidence type="ECO:0000256" key="6">
    <source>
        <dbReference type="ARBA" id="ARBA00020337"/>
    </source>
</evidence>
<comment type="caution">
    <text evidence="10">The sequence shown here is derived from an EMBL/GenBank/DDBJ whole genome shotgun (WGS) entry which is preliminary data.</text>
</comment>
<dbReference type="InterPro" id="IPR037171">
    <property type="entry name" value="NagB/RpiA_transferase-like"/>
</dbReference>
<dbReference type="UniPathway" id="UPA00115">
    <property type="reaction ID" value="UER00409"/>
</dbReference>
<comment type="similarity">
    <text evidence="4 8">Belongs to the glucosamine/galactosamine-6-phosphate isomerase family. 6-phosphogluconolactonase subfamily.</text>
</comment>